<dbReference type="OrthoDB" id="10257049at2759"/>
<sequence length="321" mass="33875">MVTHLAAVSLAKGEPFELQTRPTPKPGPGELLIEVKSISLNPADGIMRDQGLFIPAYPTVIGFDIAGLVLEAGDNVPIHPTNGGGGQGPCFQPSVTRVAAYAAAVWKSCDLDYGAFPGAVSCLLAALLASSRRYLLTKEEAPLIWGASSSVGTMGVQSARLLRDDQGSSFVAVYATTRAANQKYIASLGADRVFDYKDPQVIDAIVSAARENGLVIRHCFLTTGQLASCQAVLKAFVGDGHGGEELEAKIGLAPPSMEEEEWLGQFQYWLGSWPLEKLANGIIRPNPEPKAVGKGPGAINDGLDELTRGVSCSKLVVEVAE</sequence>
<dbReference type="Gene3D" id="3.90.180.10">
    <property type="entry name" value="Medium-chain alcohol dehydrogenases, catalytic domain"/>
    <property type="match status" value="1"/>
</dbReference>
<dbReference type="GeneID" id="81359969"/>
<keyword evidence="2" id="KW-0560">Oxidoreductase</keyword>
<evidence type="ECO:0000259" key="3">
    <source>
        <dbReference type="Pfam" id="PF08240"/>
    </source>
</evidence>
<feature type="domain" description="Alcohol dehydrogenase-like N-terminal" evidence="3">
    <location>
        <begin position="27"/>
        <end position="76"/>
    </location>
</feature>
<proteinExistence type="inferred from homology"/>
<dbReference type="Gene3D" id="3.40.50.720">
    <property type="entry name" value="NAD(P)-binding Rossmann-like Domain"/>
    <property type="match status" value="1"/>
</dbReference>
<dbReference type="AlphaFoldDB" id="A0A9W9EXQ5"/>
<dbReference type="Pfam" id="PF08240">
    <property type="entry name" value="ADH_N"/>
    <property type="match status" value="1"/>
</dbReference>
<reference evidence="4" key="1">
    <citation type="submission" date="2022-11" db="EMBL/GenBank/DDBJ databases">
        <authorList>
            <person name="Petersen C."/>
        </authorList>
    </citation>
    <scope>NUCLEOTIDE SEQUENCE</scope>
    <source>
        <strain evidence="4">IBT 30761</strain>
    </source>
</reference>
<organism evidence="4 5">
    <name type="scientific">Penicillium argentinense</name>
    <dbReference type="NCBI Taxonomy" id="1131581"/>
    <lineage>
        <taxon>Eukaryota</taxon>
        <taxon>Fungi</taxon>
        <taxon>Dikarya</taxon>
        <taxon>Ascomycota</taxon>
        <taxon>Pezizomycotina</taxon>
        <taxon>Eurotiomycetes</taxon>
        <taxon>Eurotiomycetidae</taxon>
        <taxon>Eurotiales</taxon>
        <taxon>Aspergillaceae</taxon>
        <taxon>Penicillium</taxon>
    </lineage>
</organism>
<dbReference type="InterPro" id="IPR036291">
    <property type="entry name" value="NAD(P)-bd_dom_sf"/>
</dbReference>
<evidence type="ECO:0000313" key="4">
    <source>
        <dbReference type="EMBL" id="KAJ5089814.1"/>
    </source>
</evidence>
<comment type="similarity">
    <text evidence="1">Belongs to the zinc-containing alcohol dehydrogenase family.</text>
</comment>
<keyword evidence="5" id="KW-1185">Reference proteome</keyword>
<dbReference type="SUPFAM" id="SSF50129">
    <property type="entry name" value="GroES-like"/>
    <property type="match status" value="1"/>
</dbReference>
<dbReference type="InterPro" id="IPR047122">
    <property type="entry name" value="Trans-enoyl_RdTase-like"/>
</dbReference>
<comment type="caution">
    <text evidence="4">The sequence shown here is derived from an EMBL/GenBank/DDBJ whole genome shotgun (WGS) entry which is preliminary data.</text>
</comment>
<dbReference type="EMBL" id="JAPQKI010000009">
    <property type="protein sequence ID" value="KAJ5089814.1"/>
    <property type="molecule type" value="Genomic_DNA"/>
</dbReference>
<dbReference type="InterPro" id="IPR013154">
    <property type="entry name" value="ADH-like_N"/>
</dbReference>
<accession>A0A9W9EXQ5</accession>
<dbReference type="PANTHER" id="PTHR45348:SF3">
    <property type="entry name" value="ENOYL REDUCTASE (ER) DOMAIN-CONTAINING PROTEIN"/>
    <property type="match status" value="1"/>
</dbReference>
<protein>
    <recommendedName>
        <fullName evidence="3">Alcohol dehydrogenase-like N-terminal domain-containing protein</fullName>
    </recommendedName>
</protein>
<dbReference type="Proteomes" id="UP001149074">
    <property type="component" value="Unassembled WGS sequence"/>
</dbReference>
<gene>
    <name evidence="4" type="ORF">N7532_008498</name>
</gene>
<dbReference type="GO" id="GO:0016651">
    <property type="term" value="F:oxidoreductase activity, acting on NAD(P)H"/>
    <property type="evidence" value="ECO:0007669"/>
    <property type="project" value="InterPro"/>
</dbReference>
<dbReference type="RefSeq" id="XP_056471796.1">
    <property type="nucleotide sequence ID" value="XM_056620990.1"/>
</dbReference>
<dbReference type="SUPFAM" id="SSF51735">
    <property type="entry name" value="NAD(P)-binding Rossmann-fold domains"/>
    <property type="match status" value="1"/>
</dbReference>
<dbReference type="InterPro" id="IPR011032">
    <property type="entry name" value="GroES-like_sf"/>
</dbReference>
<evidence type="ECO:0000256" key="2">
    <source>
        <dbReference type="ARBA" id="ARBA00023002"/>
    </source>
</evidence>
<evidence type="ECO:0000256" key="1">
    <source>
        <dbReference type="ARBA" id="ARBA00008072"/>
    </source>
</evidence>
<dbReference type="PANTHER" id="PTHR45348">
    <property type="entry name" value="HYPOTHETICAL OXIDOREDUCTASE (EUROFUNG)"/>
    <property type="match status" value="1"/>
</dbReference>
<reference evidence="4" key="2">
    <citation type="journal article" date="2023" name="IMA Fungus">
        <title>Comparative genomic study of the Penicillium genus elucidates a diverse pangenome and 15 lateral gene transfer events.</title>
        <authorList>
            <person name="Petersen C."/>
            <person name="Sorensen T."/>
            <person name="Nielsen M.R."/>
            <person name="Sondergaard T.E."/>
            <person name="Sorensen J.L."/>
            <person name="Fitzpatrick D.A."/>
            <person name="Frisvad J.C."/>
            <person name="Nielsen K.L."/>
        </authorList>
    </citation>
    <scope>NUCLEOTIDE SEQUENCE</scope>
    <source>
        <strain evidence="4">IBT 30761</strain>
    </source>
</reference>
<evidence type="ECO:0000313" key="5">
    <source>
        <dbReference type="Proteomes" id="UP001149074"/>
    </source>
</evidence>
<name>A0A9W9EXQ5_9EURO</name>